<dbReference type="InterPro" id="IPR036259">
    <property type="entry name" value="MFS_trans_sf"/>
</dbReference>
<evidence type="ECO:0000256" key="8">
    <source>
        <dbReference type="SAM" id="Phobius"/>
    </source>
</evidence>
<name>A0A0J0XBM2_9TREE</name>
<evidence type="ECO:0000256" key="3">
    <source>
        <dbReference type="ARBA" id="ARBA00022448"/>
    </source>
</evidence>
<evidence type="ECO:0000256" key="6">
    <source>
        <dbReference type="ARBA" id="ARBA00023136"/>
    </source>
</evidence>
<feature type="transmembrane region" description="Helical" evidence="8">
    <location>
        <begin position="215"/>
        <end position="236"/>
    </location>
</feature>
<dbReference type="EMBL" id="KQ087303">
    <property type="protein sequence ID" value="KLT38468.1"/>
    <property type="molecule type" value="Genomic_DNA"/>
</dbReference>
<protein>
    <submittedName>
        <fullName evidence="10">MFS general substrate transporter</fullName>
    </submittedName>
</protein>
<dbReference type="GO" id="GO:0022857">
    <property type="term" value="F:transmembrane transporter activity"/>
    <property type="evidence" value="ECO:0007669"/>
    <property type="project" value="InterPro"/>
</dbReference>
<dbReference type="PANTHER" id="PTHR23514">
    <property type="entry name" value="BYPASS OF STOP CODON PROTEIN 6"/>
    <property type="match status" value="1"/>
</dbReference>
<feature type="transmembrane region" description="Helical" evidence="8">
    <location>
        <begin position="125"/>
        <end position="144"/>
    </location>
</feature>
<evidence type="ECO:0000256" key="7">
    <source>
        <dbReference type="SAM" id="MobiDB-lite"/>
    </source>
</evidence>
<sequence>MTPTTSSSEAGAPASASASGPTSAPPPPDHGHTYIFARLRRTLPPPSRRRLHGVFAAMMVSMVLCGWTEGSTGPLIPRLREYYGVSGARTPLTQINYLVMSLIYTTAFVGSIAAGLANVWITDRIGFGLACPLGALAHVVSYLLCGTGAPYAVFLVGYAFNGFGLSLQDAQVNNIASRLPNAGTKMAFVQACFGLGGTLAPFLSTAFAANVVEAWYYYFVAMGVAIVAFVVMLVAFDMRTEEQLIQPEDWEAGERLETAQDRERAAAAQAQAALSEKKKEQTEGAEAKSEPEPEPELEIAKKRATSGQKMKRIFATPAVWALMGFSFLYIGVEVAISSWMTSFLIEKRGGNANAGYAVTGFWGGMTVGRVALLPVTNYLGYQPSIYLYSALSLALELIIWFTNSLVGNGVCYAFVGFFLGPVYPNALMVIAETLDDDLRGGVMGLMGSIGGAGAAALPMMAGGIADRFGIWTLQPVAVALIAAYTALWATVPRKRITSRLKE</sequence>
<feature type="transmembrane region" description="Helical" evidence="8">
    <location>
        <begin position="51"/>
        <end position="70"/>
    </location>
</feature>
<feature type="transmembrane region" description="Helical" evidence="8">
    <location>
        <begin position="313"/>
        <end position="332"/>
    </location>
</feature>
<evidence type="ECO:0000256" key="1">
    <source>
        <dbReference type="ARBA" id="ARBA00004127"/>
    </source>
</evidence>
<keyword evidence="3" id="KW-0813">Transport</keyword>
<dbReference type="SUPFAM" id="SSF103473">
    <property type="entry name" value="MFS general substrate transporter"/>
    <property type="match status" value="1"/>
</dbReference>
<evidence type="ECO:0000256" key="4">
    <source>
        <dbReference type="ARBA" id="ARBA00022692"/>
    </source>
</evidence>
<evidence type="ECO:0000259" key="9">
    <source>
        <dbReference type="PROSITE" id="PS50850"/>
    </source>
</evidence>
<feature type="transmembrane region" description="Helical" evidence="8">
    <location>
        <begin position="471"/>
        <end position="491"/>
    </location>
</feature>
<dbReference type="InterPro" id="IPR051788">
    <property type="entry name" value="MFS_Transporter"/>
</dbReference>
<dbReference type="Proteomes" id="UP000053611">
    <property type="component" value="Unassembled WGS sequence"/>
</dbReference>
<gene>
    <name evidence="10" type="ORF">CC85DRAFT_289497</name>
</gene>
<evidence type="ECO:0000256" key="5">
    <source>
        <dbReference type="ARBA" id="ARBA00022989"/>
    </source>
</evidence>
<feature type="transmembrane region" description="Helical" evidence="8">
    <location>
        <begin position="352"/>
        <end position="373"/>
    </location>
</feature>
<keyword evidence="11" id="KW-1185">Reference proteome</keyword>
<feature type="transmembrane region" description="Helical" evidence="8">
    <location>
        <begin position="95"/>
        <end position="118"/>
    </location>
</feature>
<feature type="transmembrane region" description="Helical" evidence="8">
    <location>
        <begin position="385"/>
        <end position="406"/>
    </location>
</feature>
<dbReference type="PANTHER" id="PTHR23514:SF3">
    <property type="entry name" value="BYPASS OF STOP CODON PROTEIN 6"/>
    <property type="match status" value="1"/>
</dbReference>
<feature type="transmembrane region" description="Helical" evidence="8">
    <location>
        <begin position="150"/>
        <end position="167"/>
    </location>
</feature>
<feature type="region of interest" description="Disordered" evidence="7">
    <location>
        <begin position="270"/>
        <end position="298"/>
    </location>
</feature>
<evidence type="ECO:0000313" key="10">
    <source>
        <dbReference type="EMBL" id="KLT38468.1"/>
    </source>
</evidence>
<dbReference type="InterPro" id="IPR011701">
    <property type="entry name" value="MFS"/>
</dbReference>
<dbReference type="InterPro" id="IPR020846">
    <property type="entry name" value="MFS_dom"/>
</dbReference>
<dbReference type="OrthoDB" id="413079at2759"/>
<feature type="transmembrane region" description="Helical" evidence="8">
    <location>
        <begin position="442"/>
        <end position="465"/>
    </location>
</feature>
<dbReference type="AlphaFoldDB" id="A0A0J0XBM2"/>
<dbReference type="FunFam" id="1.20.1250.20:FF:000286">
    <property type="entry name" value="MFS efflux transporter"/>
    <property type="match status" value="1"/>
</dbReference>
<accession>A0A0J0XBM2</accession>
<evidence type="ECO:0000256" key="2">
    <source>
        <dbReference type="ARBA" id="ARBA00008335"/>
    </source>
</evidence>
<dbReference type="GO" id="GO:0016020">
    <property type="term" value="C:membrane"/>
    <property type="evidence" value="ECO:0007669"/>
    <property type="project" value="TreeGrafter"/>
</dbReference>
<feature type="compositionally biased region" description="Basic and acidic residues" evidence="7">
    <location>
        <begin position="275"/>
        <end position="291"/>
    </location>
</feature>
<evidence type="ECO:0000313" key="11">
    <source>
        <dbReference type="Proteomes" id="UP000053611"/>
    </source>
</evidence>
<feature type="region of interest" description="Disordered" evidence="7">
    <location>
        <begin position="1"/>
        <end position="31"/>
    </location>
</feature>
<comment type="similarity">
    <text evidence="2">Belongs to the major facilitator superfamily.</text>
</comment>
<feature type="transmembrane region" description="Helical" evidence="8">
    <location>
        <begin position="188"/>
        <end position="209"/>
    </location>
</feature>
<proteinExistence type="inferred from homology"/>
<dbReference type="PROSITE" id="PS50850">
    <property type="entry name" value="MFS"/>
    <property type="match status" value="1"/>
</dbReference>
<comment type="subcellular location">
    <subcellularLocation>
        <location evidence="1">Endomembrane system</location>
        <topology evidence="1">Multi-pass membrane protein</topology>
    </subcellularLocation>
</comment>
<dbReference type="Gene3D" id="1.20.1250.20">
    <property type="entry name" value="MFS general substrate transporter like domains"/>
    <property type="match status" value="1"/>
</dbReference>
<organism evidence="10 11">
    <name type="scientific">Cutaneotrichosporon oleaginosum</name>
    <dbReference type="NCBI Taxonomy" id="879819"/>
    <lineage>
        <taxon>Eukaryota</taxon>
        <taxon>Fungi</taxon>
        <taxon>Dikarya</taxon>
        <taxon>Basidiomycota</taxon>
        <taxon>Agaricomycotina</taxon>
        <taxon>Tremellomycetes</taxon>
        <taxon>Trichosporonales</taxon>
        <taxon>Trichosporonaceae</taxon>
        <taxon>Cutaneotrichosporon</taxon>
    </lineage>
</organism>
<keyword evidence="6 8" id="KW-0472">Membrane</keyword>
<keyword evidence="5 8" id="KW-1133">Transmembrane helix</keyword>
<dbReference type="Pfam" id="PF07690">
    <property type="entry name" value="MFS_1"/>
    <property type="match status" value="1"/>
</dbReference>
<feature type="transmembrane region" description="Helical" evidence="8">
    <location>
        <begin position="412"/>
        <end position="430"/>
    </location>
</feature>
<feature type="compositionally biased region" description="Low complexity" evidence="7">
    <location>
        <begin position="1"/>
        <end position="22"/>
    </location>
</feature>
<keyword evidence="4 8" id="KW-0812">Transmembrane</keyword>
<feature type="domain" description="Major facilitator superfamily (MFS) profile" evidence="9">
    <location>
        <begin position="54"/>
        <end position="495"/>
    </location>
</feature>
<reference evidence="10 11" key="1">
    <citation type="submission" date="2015-03" db="EMBL/GenBank/DDBJ databases">
        <title>Genomics and transcriptomics of the oil-accumulating basidiomycete yeast T. oleaginosus allow insights into substrate utilization and the diverse evolutionary trajectories of mating systems in fungi.</title>
        <authorList>
            <consortium name="DOE Joint Genome Institute"/>
            <person name="Kourist R."/>
            <person name="Kracht O."/>
            <person name="Bracharz F."/>
            <person name="Lipzen A."/>
            <person name="Nolan M."/>
            <person name="Ohm R."/>
            <person name="Grigoriev I."/>
            <person name="Sun S."/>
            <person name="Heitman J."/>
            <person name="Bruck T."/>
            <person name="Nowrousian M."/>
        </authorList>
    </citation>
    <scope>NUCLEOTIDE SEQUENCE [LARGE SCALE GENOMIC DNA]</scope>
    <source>
        <strain evidence="10 11">IBC0246</strain>
    </source>
</reference>
<dbReference type="GO" id="GO:0012505">
    <property type="term" value="C:endomembrane system"/>
    <property type="evidence" value="ECO:0007669"/>
    <property type="project" value="UniProtKB-SubCell"/>
</dbReference>